<dbReference type="Pfam" id="PF04185">
    <property type="entry name" value="Phosphoesterase"/>
    <property type="match status" value="1"/>
</dbReference>
<evidence type="ECO:0000313" key="3">
    <source>
        <dbReference type="EMBL" id="KAK0519614.1"/>
    </source>
</evidence>
<dbReference type="PANTHER" id="PTHR31956">
    <property type="entry name" value="NON-SPECIFIC PHOSPHOLIPASE C4-RELATED"/>
    <property type="match status" value="1"/>
</dbReference>
<dbReference type="GO" id="GO:0009395">
    <property type="term" value="P:phospholipid catabolic process"/>
    <property type="evidence" value="ECO:0007669"/>
    <property type="project" value="TreeGrafter"/>
</dbReference>
<gene>
    <name evidence="3" type="ORF">OC842_007391</name>
</gene>
<comment type="caution">
    <text evidence="3">The sequence shown here is derived from an EMBL/GenBank/DDBJ whole genome shotgun (WGS) entry which is preliminary data.</text>
</comment>
<dbReference type="PANTHER" id="PTHR31956:SF8">
    <property type="entry name" value="ACID PHOSPHATASE PHOA (AFU_ORTHOLOGUE AFUA_1G03570)"/>
    <property type="match status" value="1"/>
</dbReference>
<evidence type="ECO:0008006" key="5">
    <source>
        <dbReference type="Google" id="ProtNLM"/>
    </source>
</evidence>
<reference evidence="3" key="1">
    <citation type="journal article" date="2023" name="PhytoFront">
        <title>Draft Genome Resources of Seven Strains of Tilletia horrida, Causal Agent of Kernel Smut of Rice.</title>
        <authorList>
            <person name="Khanal S."/>
            <person name="Antony Babu S."/>
            <person name="Zhou X.G."/>
        </authorList>
    </citation>
    <scope>NUCLEOTIDE SEQUENCE</scope>
    <source>
        <strain evidence="3">TX3</strain>
    </source>
</reference>
<accession>A0AAN6G4G8</accession>
<evidence type="ECO:0000256" key="1">
    <source>
        <dbReference type="ARBA" id="ARBA00022801"/>
    </source>
</evidence>
<dbReference type="Gene3D" id="3.40.720.10">
    <property type="entry name" value="Alkaline Phosphatase, subunit A"/>
    <property type="match status" value="1"/>
</dbReference>
<dbReference type="GO" id="GO:0016788">
    <property type="term" value="F:hydrolase activity, acting on ester bonds"/>
    <property type="evidence" value="ECO:0007669"/>
    <property type="project" value="InterPro"/>
</dbReference>
<organism evidence="3 4">
    <name type="scientific">Tilletia horrida</name>
    <dbReference type="NCBI Taxonomy" id="155126"/>
    <lineage>
        <taxon>Eukaryota</taxon>
        <taxon>Fungi</taxon>
        <taxon>Dikarya</taxon>
        <taxon>Basidiomycota</taxon>
        <taxon>Ustilaginomycotina</taxon>
        <taxon>Exobasidiomycetes</taxon>
        <taxon>Tilletiales</taxon>
        <taxon>Tilletiaceae</taxon>
        <taxon>Tilletia</taxon>
    </lineage>
</organism>
<evidence type="ECO:0000256" key="2">
    <source>
        <dbReference type="SAM" id="SignalP"/>
    </source>
</evidence>
<dbReference type="InterPro" id="IPR017850">
    <property type="entry name" value="Alkaline_phosphatase_core_sf"/>
</dbReference>
<dbReference type="AlphaFoldDB" id="A0AAN6G4G8"/>
<protein>
    <recommendedName>
        <fullName evidence="5">Acid phosphatase</fullName>
    </recommendedName>
</protein>
<dbReference type="EMBL" id="JAPDMQ010000944">
    <property type="protein sequence ID" value="KAK0519614.1"/>
    <property type="molecule type" value="Genomic_DNA"/>
</dbReference>
<dbReference type="InterPro" id="IPR007312">
    <property type="entry name" value="Phosphoesterase"/>
</dbReference>
<proteinExistence type="predicted"/>
<dbReference type="Proteomes" id="UP001176521">
    <property type="component" value="Unassembled WGS sequence"/>
</dbReference>
<name>A0AAN6G4G8_9BASI</name>
<evidence type="ECO:0000313" key="4">
    <source>
        <dbReference type="Proteomes" id="UP001176521"/>
    </source>
</evidence>
<feature type="signal peptide" evidence="2">
    <location>
        <begin position="1"/>
        <end position="20"/>
    </location>
</feature>
<sequence length="330" mass="35081">MIAASLVAVALAALGSVAQAASPLCSGRSLVAGNSFDRVITIFFENEDASTVLADPNFSAYAQQGIYQSNYYATTHPSQPNYIAYISGSTNGCTSDSNININAKSIADLLDAKRISWGAYAEGLPSTPCYTGATSGTSSYARKHEPFISFTNIQNNSTRCANIKQSTQFSTDFNNGNLPQFTLYIPDLKNDGTSYAGNWLKGFLNTYLAGIQGSNTLLHLVFDEAETYSAPNKIYSALLGGAVPSGNVGATDSTQYSHYSMLKTVENNWGLGSITTGDSGATAFSGLRMSSRGRVHAQPFGDWVIRAGIINETTDGGANGMFWADVQTQD</sequence>
<keyword evidence="2" id="KW-0732">Signal</keyword>
<feature type="chain" id="PRO_5043036055" description="Acid phosphatase" evidence="2">
    <location>
        <begin position="21"/>
        <end position="330"/>
    </location>
</feature>
<keyword evidence="4" id="KW-1185">Reference proteome</keyword>
<keyword evidence="1" id="KW-0378">Hydrolase</keyword>